<feature type="region of interest" description="Disordered" evidence="1">
    <location>
        <begin position="1"/>
        <end position="23"/>
    </location>
</feature>
<feature type="non-terminal residue" evidence="2">
    <location>
        <position position="63"/>
    </location>
</feature>
<dbReference type="EMBL" id="BARW01039819">
    <property type="protein sequence ID" value="GAJ22914.1"/>
    <property type="molecule type" value="Genomic_DNA"/>
</dbReference>
<protein>
    <submittedName>
        <fullName evidence="2">Uncharacterized protein</fullName>
    </submittedName>
</protein>
<reference evidence="2" key="1">
    <citation type="journal article" date="2014" name="Front. Microbiol.">
        <title>High frequency of phylogenetically diverse reductive dehalogenase-homologous genes in deep subseafloor sedimentary metagenomes.</title>
        <authorList>
            <person name="Kawai M."/>
            <person name="Futagami T."/>
            <person name="Toyoda A."/>
            <person name="Takaki Y."/>
            <person name="Nishi S."/>
            <person name="Hori S."/>
            <person name="Arai W."/>
            <person name="Tsubouchi T."/>
            <person name="Morono Y."/>
            <person name="Uchiyama I."/>
            <person name="Ito T."/>
            <person name="Fujiyama A."/>
            <person name="Inagaki F."/>
            <person name="Takami H."/>
        </authorList>
    </citation>
    <scope>NUCLEOTIDE SEQUENCE</scope>
    <source>
        <strain evidence="2">Expedition CK06-06</strain>
    </source>
</reference>
<dbReference type="AlphaFoldDB" id="X1UZN0"/>
<name>X1UZN0_9ZZZZ</name>
<evidence type="ECO:0000256" key="1">
    <source>
        <dbReference type="SAM" id="MobiDB-lite"/>
    </source>
</evidence>
<accession>X1UZN0</accession>
<sequence length="63" mass="6969">MDRTDERPVAEKPLRGRSLPPGVYEDIPDYKEASLSATTSAIVAISGNKMIIEVPRDFSENAY</sequence>
<proteinExistence type="predicted"/>
<organism evidence="2">
    <name type="scientific">marine sediment metagenome</name>
    <dbReference type="NCBI Taxonomy" id="412755"/>
    <lineage>
        <taxon>unclassified sequences</taxon>
        <taxon>metagenomes</taxon>
        <taxon>ecological metagenomes</taxon>
    </lineage>
</organism>
<evidence type="ECO:0000313" key="2">
    <source>
        <dbReference type="EMBL" id="GAJ22914.1"/>
    </source>
</evidence>
<comment type="caution">
    <text evidence="2">The sequence shown here is derived from an EMBL/GenBank/DDBJ whole genome shotgun (WGS) entry which is preliminary data.</text>
</comment>
<gene>
    <name evidence="2" type="ORF">S12H4_60479</name>
</gene>
<feature type="compositionally biased region" description="Basic and acidic residues" evidence="1">
    <location>
        <begin position="1"/>
        <end position="14"/>
    </location>
</feature>